<gene>
    <name evidence="1" type="ORF">RUM43_012839</name>
</gene>
<protein>
    <submittedName>
        <fullName evidence="1">Uncharacterized protein</fullName>
    </submittedName>
</protein>
<dbReference type="AlphaFoldDB" id="A0AAN8NYK6"/>
<dbReference type="Proteomes" id="UP001372834">
    <property type="component" value="Unassembled WGS sequence"/>
</dbReference>
<sequence>MEVAARTTGAENKEKLYSRIGYDLLKKRKRKKWKKSETMWKPVLEETGERERNGGKEKYKNRYLNTKDRGITETAATETETVEAAKGGRVSDTELFFRALR</sequence>
<comment type="caution">
    <text evidence="1">The sequence shown here is derived from an EMBL/GenBank/DDBJ whole genome shotgun (WGS) entry which is preliminary data.</text>
</comment>
<name>A0AAN8NYK6_POLSC</name>
<reference evidence="1 2" key="1">
    <citation type="submission" date="2023-10" db="EMBL/GenBank/DDBJ databases">
        <title>Genomes of two closely related lineages of the louse Polyplax serrata with different host specificities.</title>
        <authorList>
            <person name="Martinu J."/>
            <person name="Tarabai H."/>
            <person name="Stefka J."/>
            <person name="Hypsa V."/>
        </authorList>
    </citation>
    <scope>NUCLEOTIDE SEQUENCE [LARGE SCALE GENOMIC DNA]</scope>
    <source>
        <strain evidence="1">HR10_N</strain>
    </source>
</reference>
<organism evidence="1 2">
    <name type="scientific">Polyplax serrata</name>
    <name type="common">Common mouse louse</name>
    <dbReference type="NCBI Taxonomy" id="468196"/>
    <lineage>
        <taxon>Eukaryota</taxon>
        <taxon>Metazoa</taxon>
        <taxon>Ecdysozoa</taxon>
        <taxon>Arthropoda</taxon>
        <taxon>Hexapoda</taxon>
        <taxon>Insecta</taxon>
        <taxon>Pterygota</taxon>
        <taxon>Neoptera</taxon>
        <taxon>Paraneoptera</taxon>
        <taxon>Psocodea</taxon>
        <taxon>Troctomorpha</taxon>
        <taxon>Phthiraptera</taxon>
        <taxon>Anoplura</taxon>
        <taxon>Polyplacidae</taxon>
        <taxon>Polyplax</taxon>
    </lineage>
</organism>
<evidence type="ECO:0000313" key="2">
    <source>
        <dbReference type="Proteomes" id="UP001372834"/>
    </source>
</evidence>
<evidence type="ECO:0000313" key="1">
    <source>
        <dbReference type="EMBL" id="KAK6633096.1"/>
    </source>
</evidence>
<proteinExistence type="predicted"/>
<dbReference type="EMBL" id="JAWJWE010000006">
    <property type="protein sequence ID" value="KAK6633096.1"/>
    <property type="molecule type" value="Genomic_DNA"/>
</dbReference>
<accession>A0AAN8NYK6</accession>